<dbReference type="EMBL" id="JADBGQ010000007">
    <property type="protein sequence ID" value="KAG5388981.1"/>
    <property type="molecule type" value="Genomic_DNA"/>
</dbReference>
<comment type="caution">
    <text evidence="1">The sequence shown here is derived from an EMBL/GenBank/DDBJ whole genome shotgun (WGS) entry which is preliminary data.</text>
</comment>
<name>A0ABQ7LQY3_BRACM</name>
<organism evidence="1 2">
    <name type="scientific">Brassica rapa subsp. trilocularis</name>
    <dbReference type="NCBI Taxonomy" id="1813537"/>
    <lineage>
        <taxon>Eukaryota</taxon>
        <taxon>Viridiplantae</taxon>
        <taxon>Streptophyta</taxon>
        <taxon>Embryophyta</taxon>
        <taxon>Tracheophyta</taxon>
        <taxon>Spermatophyta</taxon>
        <taxon>Magnoliopsida</taxon>
        <taxon>eudicotyledons</taxon>
        <taxon>Gunneridae</taxon>
        <taxon>Pentapetalae</taxon>
        <taxon>rosids</taxon>
        <taxon>malvids</taxon>
        <taxon>Brassicales</taxon>
        <taxon>Brassicaceae</taxon>
        <taxon>Brassiceae</taxon>
        <taxon>Brassica</taxon>
    </lineage>
</organism>
<evidence type="ECO:0000313" key="1">
    <source>
        <dbReference type="EMBL" id="KAG5388981.1"/>
    </source>
</evidence>
<accession>A0ABQ7LQY3</accession>
<gene>
    <name evidence="1" type="primary">A08p015460.1_BraROA</name>
    <name evidence="1" type="ORF">IGI04_030522</name>
</gene>
<evidence type="ECO:0000313" key="2">
    <source>
        <dbReference type="Proteomes" id="UP000823674"/>
    </source>
</evidence>
<keyword evidence="2" id="KW-1185">Reference proteome</keyword>
<sequence length="91" mass="10007">MASLGRLIEAAGEIGTQKLGIAKAALISDVRSDGGWDFRRCRDQHMRNLIQAIETHTMEEDCISPDVKLLLTLLLMGLNVSPTQLNLVFKG</sequence>
<dbReference type="Proteomes" id="UP000823674">
    <property type="component" value="Chromosome A08"/>
</dbReference>
<reference evidence="1 2" key="1">
    <citation type="submission" date="2021-03" db="EMBL/GenBank/DDBJ databases">
        <authorList>
            <person name="King G.J."/>
            <person name="Bancroft I."/>
            <person name="Baten A."/>
            <person name="Bloomfield J."/>
            <person name="Borpatragohain P."/>
            <person name="He Z."/>
            <person name="Irish N."/>
            <person name="Irwin J."/>
            <person name="Liu K."/>
            <person name="Mauleon R.P."/>
            <person name="Moore J."/>
            <person name="Morris R."/>
            <person name="Ostergaard L."/>
            <person name="Wang B."/>
            <person name="Wells R."/>
        </authorList>
    </citation>
    <scope>NUCLEOTIDE SEQUENCE [LARGE SCALE GENOMIC DNA]</scope>
    <source>
        <strain evidence="1">R-o-18</strain>
        <tissue evidence="1">Leaf</tissue>
    </source>
</reference>
<protein>
    <submittedName>
        <fullName evidence="1">Uncharacterized protein</fullName>
    </submittedName>
</protein>
<proteinExistence type="predicted"/>